<dbReference type="Proteomes" id="UP000199406">
    <property type="component" value="Unassembled WGS sequence"/>
</dbReference>
<evidence type="ECO:0000313" key="4">
    <source>
        <dbReference type="Proteomes" id="UP000199406"/>
    </source>
</evidence>
<feature type="transmembrane region" description="Helical" evidence="1">
    <location>
        <begin position="26"/>
        <end position="46"/>
    </location>
</feature>
<proteinExistence type="predicted"/>
<dbReference type="OrthoDB" id="5191452at2"/>
<organism evidence="3 4">
    <name type="scientific">Blastococcus aurantiacus</name>
    <dbReference type="NCBI Taxonomy" id="1550231"/>
    <lineage>
        <taxon>Bacteria</taxon>
        <taxon>Bacillati</taxon>
        <taxon>Actinomycetota</taxon>
        <taxon>Actinomycetes</taxon>
        <taxon>Geodermatophilales</taxon>
        <taxon>Geodermatophilaceae</taxon>
        <taxon>Blastococcus</taxon>
    </lineage>
</organism>
<feature type="domain" description="Low molecular weight protein antigen 6 PH" evidence="2">
    <location>
        <begin position="80"/>
        <end position="149"/>
    </location>
</feature>
<gene>
    <name evidence="3" type="ORF">SAMN05660662_3599</name>
</gene>
<dbReference type="AlphaFoldDB" id="A0A1G7PDC6"/>
<keyword evidence="1" id="KW-1133">Transmembrane helix</keyword>
<evidence type="ECO:0000259" key="2">
    <source>
        <dbReference type="Pfam" id="PF10756"/>
    </source>
</evidence>
<reference evidence="4" key="1">
    <citation type="submission" date="2016-10" db="EMBL/GenBank/DDBJ databases">
        <authorList>
            <person name="Varghese N."/>
            <person name="Submissions S."/>
        </authorList>
    </citation>
    <scope>NUCLEOTIDE SEQUENCE [LARGE SCALE GENOMIC DNA]</scope>
    <source>
        <strain evidence="4">DSM 44268</strain>
    </source>
</reference>
<accession>A0A1G7PDC6</accession>
<dbReference type="RefSeq" id="WP_091769819.1">
    <property type="nucleotide sequence ID" value="NZ_FNBT01000007.1"/>
</dbReference>
<keyword evidence="4" id="KW-1185">Reference proteome</keyword>
<evidence type="ECO:0000256" key="1">
    <source>
        <dbReference type="SAM" id="Phobius"/>
    </source>
</evidence>
<dbReference type="InterPro" id="IPR019692">
    <property type="entry name" value="CFP-6_PH"/>
</dbReference>
<feature type="transmembrane region" description="Helical" evidence="1">
    <location>
        <begin position="58"/>
        <end position="78"/>
    </location>
</feature>
<sequence length="169" mass="17647">MSGPGAVPPTAVVPVTVTAVARRLQLLLALLAAVVLAVTAVVVLTLPSTTNTVVDYGVVDQVALAGLGILLAVGVLLLGRSRVDADASGIRVRNLLVHHELPWQSVRAVRFERKSAWGSLALENGDEVSLLGLQAVDGEYAARAVEGLRALHAAARANDPVRPPLLYDN</sequence>
<dbReference type="EMBL" id="FNBT01000007">
    <property type="protein sequence ID" value="SDF84264.1"/>
    <property type="molecule type" value="Genomic_DNA"/>
</dbReference>
<keyword evidence="1" id="KW-0472">Membrane</keyword>
<keyword evidence="1" id="KW-0812">Transmembrane</keyword>
<dbReference type="Pfam" id="PF10756">
    <property type="entry name" value="bPH_6"/>
    <property type="match status" value="1"/>
</dbReference>
<name>A0A1G7PDC6_9ACTN</name>
<protein>
    <submittedName>
        <fullName evidence="3">PH domain-containing protein</fullName>
    </submittedName>
</protein>
<evidence type="ECO:0000313" key="3">
    <source>
        <dbReference type="EMBL" id="SDF84264.1"/>
    </source>
</evidence>
<dbReference type="STRING" id="1550231.SAMN05660662_3599"/>